<dbReference type="Gene3D" id="3.30.70.240">
    <property type="match status" value="1"/>
</dbReference>
<gene>
    <name evidence="9" type="primary">cas2</name>
    <name evidence="10" type="ORF">A2527_09990</name>
</gene>
<proteinExistence type="inferred from homology"/>
<feature type="binding site" evidence="9">
    <location>
        <position position="16"/>
    </location>
    <ligand>
        <name>Mg(2+)</name>
        <dbReference type="ChEBI" id="CHEBI:18420"/>
        <note>catalytic</note>
    </ligand>
</feature>
<dbReference type="HAMAP" id="MF_01471">
    <property type="entry name" value="Cas2"/>
    <property type="match status" value="1"/>
</dbReference>
<evidence type="ECO:0000256" key="8">
    <source>
        <dbReference type="ARBA" id="ARBA00023118"/>
    </source>
</evidence>
<keyword evidence="7 9" id="KW-0460">Magnesium</keyword>
<protein>
    <recommendedName>
        <fullName evidence="9">CRISPR-associated endoribonuclease Cas2</fullName>
        <ecNumber evidence="9">3.1.-.-</ecNumber>
    </recommendedName>
</protein>
<keyword evidence="6 9" id="KW-0378">Hydrolase</keyword>
<organism evidence="10 11">
    <name type="scientific">Candidatus Lambdaproteobacteria bacterium RIFOXYD2_FULL_50_16</name>
    <dbReference type="NCBI Taxonomy" id="1817772"/>
    <lineage>
        <taxon>Bacteria</taxon>
        <taxon>Pseudomonadati</taxon>
        <taxon>Pseudomonadota</taxon>
        <taxon>Candidatus Lambdaproteobacteria</taxon>
    </lineage>
</organism>
<evidence type="ECO:0000256" key="3">
    <source>
        <dbReference type="ARBA" id="ARBA00022722"/>
    </source>
</evidence>
<dbReference type="STRING" id="1817772.A2527_09990"/>
<dbReference type="EC" id="3.1.-.-" evidence="9"/>
<evidence type="ECO:0000256" key="2">
    <source>
        <dbReference type="ARBA" id="ARBA00009959"/>
    </source>
</evidence>
<keyword evidence="5 9" id="KW-0255">Endonuclease</keyword>
<evidence type="ECO:0000256" key="9">
    <source>
        <dbReference type="HAMAP-Rule" id="MF_01471"/>
    </source>
</evidence>
<dbReference type="InterPro" id="IPR021127">
    <property type="entry name" value="CRISPR_associated_Cas2"/>
</dbReference>
<dbReference type="SUPFAM" id="SSF143430">
    <property type="entry name" value="TTP0101/SSO1404-like"/>
    <property type="match status" value="1"/>
</dbReference>
<comment type="caution">
    <text evidence="10">The sequence shown here is derived from an EMBL/GenBank/DDBJ whole genome shotgun (WGS) entry which is preliminary data.</text>
</comment>
<evidence type="ECO:0000256" key="6">
    <source>
        <dbReference type="ARBA" id="ARBA00022801"/>
    </source>
</evidence>
<dbReference type="GO" id="GO:0046872">
    <property type="term" value="F:metal ion binding"/>
    <property type="evidence" value="ECO:0007669"/>
    <property type="project" value="UniProtKB-UniRule"/>
</dbReference>
<dbReference type="Pfam" id="PF09827">
    <property type="entry name" value="CRISPR_Cas2"/>
    <property type="match status" value="1"/>
</dbReference>
<accession>A0A1F6GB42</accession>
<evidence type="ECO:0000313" key="11">
    <source>
        <dbReference type="Proteomes" id="UP000178449"/>
    </source>
</evidence>
<name>A0A1F6GB42_9PROT</name>
<keyword evidence="3 9" id="KW-0540">Nuclease</keyword>
<dbReference type="AlphaFoldDB" id="A0A1F6GB42"/>
<dbReference type="Proteomes" id="UP000178449">
    <property type="component" value="Unassembled WGS sequence"/>
</dbReference>
<dbReference type="EMBL" id="MFNE01000025">
    <property type="protein sequence ID" value="OGG95309.1"/>
    <property type="molecule type" value="Genomic_DNA"/>
</dbReference>
<evidence type="ECO:0000256" key="1">
    <source>
        <dbReference type="ARBA" id="ARBA00001946"/>
    </source>
</evidence>
<sequence>MIFGGMRSMWILVMFDLPVDTPEAKAAYREFHDFLLDEGYLMLQYSVYARPCASEEVLDVHESRAEKRLPDDGQVRILKFTDSQYARMKTFYGKIRGPTEKAPDQLTFL</sequence>
<comment type="cofactor">
    <cofactor evidence="1 9">
        <name>Mg(2+)</name>
        <dbReference type="ChEBI" id="CHEBI:18420"/>
    </cofactor>
</comment>
<keyword evidence="8 9" id="KW-0051">Antiviral defense</keyword>
<evidence type="ECO:0000256" key="5">
    <source>
        <dbReference type="ARBA" id="ARBA00022759"/>
    </source>
</evidence>
<dbReference type="GO" id="GO:0016787">
    <property type="term" value="F:hydrolase activity"/>
    <property type="evidence" value="ECO:0007669"/>
    <property type="project" value="UniProtKB-KW"/>
</dbReference>
<evidence type="ECO:0000256" key="4">
    <source>
        <dbReference type="ARBA" id="ARBA00022723"/>
    </source>
</evidence>
<evidence type="ECO:0000313" key="10">
    <source>
        <dbReference type="EMBL" id="OGG95309.1"/>
    </source>
</evidence>
<dbReference type="CDD" id="cd09638">
    <property type="entry name" value="Cas2_I_II_III"/>
    <property type="match status" value="1"/>
</dbReference>
<dbReference type="GO" id="GO:0051607">
    <property type="term" value="P:defense response to virus"/>
    <property type="evidence" value="ECO:0007669"/>
    <property type="project" value="UniProtKB-UniRule"/>
</dbReference>
<keyword evidence="4 9" id="KW-0479">Metal-binding</keyword>
<dbReference type="NCBIfam" id="TIGR01573">
    <property type="entry name" value="cas2"/>
    <property type="match status" value="1"/>
</dbReference>
<evidence type="ECO:0000256" key="7">
    <source>
        <dbReference type="ARBA" id="ARBA00022842"/>
    </source>
</evidence>
<comment type="function">
    <text evidence="9">CRISPR (clustered regularly interspaced short palindromic repeat), is an adaptive immune system that provides protection against mobile genetic elements (viruses, transposable elements and conjugative plasmids). CRISPR clusters contain sequences complementary to antecedent mobile elements and target invading nucleic acids. CRISPR clusters are transcribed and processed into CRISPR RNA (crRNA). Functions as a ssRNA-specific endoribonuclease. Involved in the integration of spacer DNA into the CRISPR cassette.</text>
</comment>
<comment type="subunit">
    <text evidence="9">Homodimer, forms a heterotetramer with a Cas1 homodimer.</text>
</comment>
<dbReference type="GO" id="GO:0043571">
    <property type="term" value="P:maintenance of CRISPR repeat elements"/>
    <property type="evidence" value="ECO:0007669"/>
    <property type="project" value="UniProtKB-UniRule"/>
</dbReference>
<reference evidence="10 11" key="1">
    <citation type="journal article" date="2016" name="Nat. Commun.">
        <title>Thousands of microbial genomes shed light on interconnected biogeochemical processes in an aquifer system.</title>
        <authorList>
            <person name="Anantharaman K."/>
            <person name="Brown C.T."/>
            <person name="Hug L.A."/>
            <person name="Sharon I."/>
            <person name="Castelle C.J."/>
            <person name="Probst A.J."/>
            <person name="Thomas B.C."/>
            <person name="Singh A."/>
            <person name="Wilkins M.J."/>
            <person name="Karaoz U."/>
            <person name="Brodie E.L."/>
            <person name="Williams K.H."/>
            <person name="Hubbard S.S."/>
            <person name="Banfield J.F."/>
        </authorList>
    </citation>
    <scope>NUCLEOTIDE SEQUENCE [LARGE SCALE GENOMIC DNA]</scope>
</reference>
<dbReference type="InterPro" id="IPR019199">
    <property type="entry name" value="Virulence_VapD/CRISPR_Cas2"/>
</dbReference>
<dbReference type="GO" id="GO:0004521">
    <property type="term" value="F:RNA endonuclease activity"/>
    <property type="evidence" value="ECO:0007669"/>
    <property type="project" value="InterPro"/>
</dbReference>
<comment type="similarity">
    <text evidence="2 9">Belongs to the CRISPR-associated endoribonuclease Cas2 protein family.</text>
</comment>